<accession>A0A1I4F5Z6</accession>
<dbReference type="EMBL" id="FOSL01000035">
    <property type="protein sequence ID" value="SFL11821.1"/>
    <property type="molecule type" value="Genomic_DNA"/>
</dbReference>
<feature type="transmembrane region" description="Helical" evidence="1">
    <location>
        <begin position="50"/>
        <end position="69"/>
    </location>
</feature>
<dbReference type="RefSeq" id="WP_244621946.1">
    <property type="nucleotide sequence ID" value="NZ_BSPE01000034.1"/>
</dbReference>
<keyword evidence="1" id="KW-0812">Transmembrane</keyword>
<evidence type="ECO:0000313" key="2">
    <source>
        <dbReference type="EMBL" id="SFL11821.1"/>
    </source>
</evidence>
<dbReference type="AlphaFoldDB" id="A0A1I4F5Z6"/>
<feature type="transmembrane region" description="Helical" evidence="1">
    <location>
        <begin position="21"/>
        <end position="44"/>
    </location>
</feature>
<name>A0A1I4F5Z6_9HYPH</name>
<sequence>MALMKEDALEARILQDQLADLRAGLFVSMPISTVLSGLILTAQVLSGGGFGAAIWFLVVNAINVGRLALGHQP</sequence>
<evidence type="ECO:0000313" key="3">
    <source>
        <dbReference type="Proteomes" id="UP000323300"/>
    </source>
</evidence>
<proteinExistence type="predicted"/>
<keyword evidence="1" id="KW-0472">Membrane</keyword>
<organism evidence="2 3">
    <name type="scientific">Neomesorhizobium albiziae</name>
    <dbReference type="NCBI Taxonomy" id="335020"/>
    <lineage>
        <taxon>Bacteria</taxon>
        <taxon>Pseudomonadati</taxon>
        <taxon>Pseudomonadota</taxon>
        <taxon>Alphaproteobacteria</taxon>
        <taxon>Hyphomicrobiales</taxon>
        <taxon>Phyllobacteriaceae</taxon>
        <taxon>Neomesorhizobium</taxon>
    </lineage>
</organism>
<protein>
    <recommendedName>
        <fullName evidence="4">GGDEF-domain containing protein</fullName>
    </recommendedName>
</protein>
<keyword evidence="1" id="KW-1133">Transmembrane helix</keyword>
<evidence type="ECO:0000256" key="1">
    <source>
        <dbReference type="SAM" id="Phobius"/>
    </source>
</evidence>
<evidence type="ECO:0008006" key="4">
    <source>
        <dbReference type="Google" id="ProtNLM"/>
    </source>
</evidence>
<reference evidence="2 3" key="1">
    <citation type="submission" date="2016-10" db="EMBL/GenBank/DDBJ databases">
        <authorList>
            <person name="Varghese N."/>
            <person name="Submissions S."/>
        </authorList>
    </citation>
    <scope>NUCLEOTIDE SEQUENCE [LARGE SCALE GENOMIC DNA]</scope>
    <source>
        <strain evidence="2 3">DSM 21822</strain>
    </source>
</reference>
<gene>
    <name evidence="2" type="ORF">SAMN04488498_1351</name>
</gene>
<keyword evidence="3" id="KW-1185">Reference proteome</keyword>
<dbReference type="Proteomes" id="UP000323300">
    <property type="component" value="Unassembled WGS sequence"/>
</dbReference>